<keyword evidence="4" id="KW-1185">Reference proteome</keyword>
<dbReference type="PIRSF" id="PIRSF031679">
    <property type="entry name" value="Mtase_Alr7345_prd"/>
    <property type="match status" value="1"/>
</dbReference>
<name>A0A501PAT2_9PROT</name>
<dbReference type="RefSeq" id="WP_139941778.1">
    <property type="nucleotide sequence ID" value="NZ_JBHSYP010000005.1"/>
</dbReference>
<reference evidence="4" key="1">
    <citation type="submission" date="2019-06" db="EMBL/GenBank/DDBJ databases">
        <title>The complete genome of Emcibacter congregatus ZYLT.</title>
        <authorList>
            <person name="Zhao Z."/>
        </authorList>
    </citation>
    <scope>NUCLEOTIDE SEQUENCE [LARGE SCALE GENOMIC DNA]</scope>
    <source>
        <strain evidence="4">MCCC 1A06723</strain>
    </source>
</reference>
<protein>
    <submittedName>
        <fullName evidence="3">Class I SAM-dependent methyltransferase</fullName>
    </submittedName>
</protein>
<dbReference type="AlphaFoldDB" id="A0A501PAT2"/>
<keyword evidence="1" id="KW-0732">Signal</keyword>
<sequence length="256" mass="27993">MTTGNKISGVLILSVMAMLLPAFLYAADLKCDVVSCAIENPQRSESDRARDVNRKPEQIISFFGIKPGMTVLDMFAGDGYYTEILSGVVGPEGKVIAHNNQGYIAYTKDALARKLAEPGRMSNVVALNAEVADLDLKEDSLDAIFLILSFHDFYYATEDWPAIDTGMLLGKFYKALKPGGVLAIIDHAAPAGTPSSSGETLHRIDPAIVMQEVTAAGFTFDGETDILRNPDDDGTKPMWEESIRGKTDRFVYRFVK</sequence>
<keyword evidence="3" id="KW-0489">Methyltransferase</keyword>
<dbReference type="GO" id="GO:0032259">
    <property type="term" value="P:methylation"/>
    <property type="evidence" value="ECO:0007669"/>
    <property type="project" value="UniProtKB-KW"/>
</dbReference>
<dbReference type="CDD" id="cd02440">
    <property type="entry name" value="AdoMet_MTases"/>
    <property type="match status" value="1"/>
</dbReference>
<organism evidence="3 4">
    <name type="scientific">Emcibacter nanhaiensis</name>
    <dbReference type="NCBI Taxonomy" id="1505037"/>
    <lineage>
        <taxon>Bacteria</taxon>
        <taxon>Pseudomonadati</taxon>
        <taxon>Pseudomonadota</taxon>
        <taxon>Alphaproteobacteria</taxon>
        <taxon>Emcibacterales</taxon>
        <taxon>Emcibacteraceae</taxon>
        <taxon>Emcibacter</taxon>
    </lineage>
</organism>
<dbReference type="Proteomes" id="UP000319148">
    <property type="component" value="Unassembled WGS sequence"/>
</dbReference>
<accession>A0A501PAT2</accession>
<dbReference type="OrthoDB" id="9342567at2"/>
<evidence type="ECO:0000259" key="2">
    <source>
        <dbReference type="Pfam" id="PF13847"/>
    </source>
</evidence>
<evidence type="ECO:0000313" key="4">
    <source>
        <dbReference type="Proteomes" id="UP000319148"/>
    </source>
</evidence>
<gene>
    <name evidence="3" type="ORF">FIV46_15190</name>
</gene>
<feature type="chain" id="PRO_5021427684" evidence="1">
    <location>
        <begin position="27"/>
        <end position="256"/>
    </location>
</feature>
<keyword evidence="3" id="KW-0808">Transferase</keyword>
<dbReference type="SUPFAM" id="SSF53335">
    <property type="entry name" value="S-adenosyl-L-methionine-dependent methyltransferases"/>
    <property type="match status" value="1"/>
</dbReference>
<dbReference type="Pfam" id="PF13847">
    <property type="entry name" value="Methyltransf_31"/>
    <property type="match status" value="1"/>
</dbReference>
<proteinExistence type="predicted"/>
<evidence type="ECO:0000256" key="1">
    <source>
        <dbReference type="SAM" id="SignalP"/>
    </source>
</evidence>
<feature type="signal peptide" evidence="1">
    <location>
        <begin position="1"/>
        <end position="26"/>
    </location>
</feature>
<dbReference type="InterPro" id="IPR029063">
    <property type="entry name" value="SAM-dependent_MTases_sf"/>
</dbReference>
<dbReference type="InterPro" id="IPR025714">
    <property type="entry name" value="Methyltranfer_dom"/>
</dbReference>
<evidence type="ECO:0000313" key="3">
    <source>
        <dbReference type="EMBL" id="TPD57463.1"/>
    </source>
</evidence>
<dbReference type="GO" id="GO:0008168">
    <property type="term" value="F:methyltransferase activity"/>
    <property type="evidence" value="ECO:0007669"/>
    <property type="project" value="UniProtKB-KW"/>
</dbReference>
<feature type="domain" description="Methyltransferase" evidence="2">
    <location>
        <begin position="65"/>
        <end position="189"/>
    </location>
</feature>
<dbReference type="InterPro" id="IPR016980">
    <property type="entry name" value="S-AdoMet-dep_MeTrfase_Alr7345"/>
</dbReference>
<dbReference type="Gene3D" id="3.40.50.150">
    <property type="entry name" value="Vaccinia Virus protein VP39"/>
    <property type="match status" value="1"/>
</dbReference>
<dbReference type="EMBL" id="VFIY01000018">
    <property type="protein sequence ID" value="TPD57463.1"/>
    <property type="molecule type" value="Genomic_DNA"/>
</dbReference>
<comment type="caution">
    <text evidence="3">The sequence shown here is derived from an EMBL/GenBank/DDBJ whole genome shotgun (WGS) entry which is preliminary data.</text>
</comment>